<evidence type="ECO:0000256" key="3">
    <source>
        <dbReference type="ARBA" id="ARBA00022989"/>
    </source>
</evidence>
<keyword evidence="2" id="KW-0812">Transmembrane</keyword>
<protein>
    <recommendedName>
        <fullName evidence="5">Translocation and assembly module TamB C-terminal domain-containing protein</fullName>
    </recommendedName>
</protein>
<name>A0A094J5M7_9GAMM</name>
<evidence type="ECO:0000256" key="1">
    <source>
        <dbReference type="ARBA" id="ARBA00004167"/>
    </source>
</evidence>
<comment type="subcellular location">
    <subcellularLocation>
        <location evidence="1">Membrane</location>
        <topology evidence="1">Single-pass membrane protein</topology>
    </subcellularLocation>
</comment>
<evidence type="ECO:0000256" key="2">
    <source>
        <dbReference type="ARBA" id="ARBA00022692"/>
    </source>
</evidence>
<feature type="domain" description="Translocation and assembly module TamB C-terminal" evidence="5">
    <location>
        <begin position="815"/>
        <end position="1146"/>
    </location>
</feature>
<dbReference type="InterPro" id="IPR007452">
    <property type="entry name" value="TamB_C"/>
</dbReference>
<dbReference type="Pfam" id="PF04357">
    <property type="entry name" value="TamB"/>
    <property type="match status" value="1"/>
</dbReference>
<proteinExistence type="predicted"/>
<dbReference type="GO" id="GO:0009306">
    <property type="term" value="P:protein secretion"/>
    <property type="evidence" value="ECO:0007669"/>
    <property type="project" value="InterPro"/>
</dbReference>
<dbReference type="Proteomes" id="UP000053718">
    <property type="component" value="Unassembled WGS sequence"/>
</dbReference>
<evidence type="ECO:0000259" key="5">
    <source>
        <dbReference type="Pfam" id="PF04357"/>
    </source>
</evidence>
<dbReference type="eggNOG" id="COG2911">
    <property type="taxonomic scope" value="Bacteria"/>
</dbReference>
<keyword evidence="3" id="KW-1133">Transmembrane helix</keyword>
<dbReference type="PANTHER" id="PTHR36985:SF1">
    <property type="entry name" value="TRANSLOCATION AND ASSEMBLY MODULE SUBUNIT TAMB"/>
    <property type="match status" value="1"/>
</dbReference>
<evidence type="ECO:0000313" key="6">
    <source>
        <dbReference type="EMBL" id="KFZ27836.1"/>
    </source>
</evidence>
<dbReference type="PANTHER" id="PTHR36985">
    <property type="entry name" value="TRANSLOCATION AND ASSEMBLY MODULE SUBUNIT TAMB"/>
    <property type="match status" value="1"/>
</dbReference>
<sequence length="1147" mass="125567">MKWLKVLATTIVVLFVVVPLTAFVLISTSAGTRFVVAQAIHFAPVTITYDKVSGTLTEAIEIEHLVVELEGQRFSVDNVQWVWRPFELLDKKLIIDELLLQQPHLQLLSPSAANDEPISLPTIALPFAVAIQRLAVNGFSLQTNADPASRVDYDANFATTLELVDSQLALSQLQLRFAQEQLTVEHQGQVSLQLRGNYSLRGDGDYQLEFNDKRIAPITGSLDFDGALRDKPIQLATSFSTKTTPSQSLSLEINEPLEQLKWQAELNLQQLPLALVKPWLNDPVADIERYLTNESEISGKVQIDSENIFIENIRASRIGSADGHIALRGNWQHNNFTGDFQSNPLSFALAYENLAYAVENIGVSITRGQSSIEGTLADYEFNNAIQMQISGPPELAIDNLTVSLNGSGGLTQVSISELRFDSDKLELDSKLDVAWQERLAMNFTINSASTSLGLPNANNPALLQGAIVLKEHQLIFNDFAIALGATQLQLNGSTAQNNLRGQLTVSDIQQLPYVPEGLSELQALDTSFAIDTEQELNAFNVDFSTFMVQTESLDKWLLTEAATLDFERKNEVWSAQLNRLCLQHEPNQFGALCASIEVNEATLNASLNGERLSLWLLNRFRERDVAQRIAGLVTLDADLSVSRDEMKIREMNLKLRSENTVFFALNQETSTRLAYWEIAAKGSADAITATMDGQLGNNEGGLFGDFSIADLYHEQTVQGDLIFALDDLAMLDWVLPGMRYHGGKATAQLELSGTLAQPSINGDMEVYAESVVFAETNFVFNDVRLALIDRPDSDGALEIEGQAKAGDGGWVLVEGVALPLDAEAYLRITGQNFRALQMPTATVDISPDLTVYVNDRAIEIAGTVDVPYAAISAPEFETSVSNSSDVMITSDGDPIAQTQSNEETLAVNAQIRVNLGDQVSVDAYGFTGRLQGGLEIVEEPSRSTTAIGSISVADGSYELYGQELKIDRGSFIYNGGDVSNPGLDLRVKRDISNGNIGSNVNVGAQVVGTLVEPDFRLFSTPAMPDSEILSYLILGKSMQSASSTNSSDIQLQALLMLGAKGTEAIGESLQDTFGIDEFGIDTDPNTRETSFYIGKYLSPKLFVKYGVGLLESTNTFMVRYQLTERLLIETMANSQAQGGDIFYTFER</sequence>
<organism evidence="6 7">
    <name type="scientific">Pseudidiomarina atlantica</name>
    <dbReference type="NCBI Taxonomy" id="1517416"/>
    <lineage>
        <taxon>Bacteria</taxon>
        <taxon>Pseudomonadati</taxon>
        <taxon>Pseudomonadota</taxon>
        <taxon>Gammaproteobacteria</taxon>
        <taxon>Alteromonadales</taxon>
        <taxon>Idiomarinaceae</taxon>
        <taxon>Pseudidiomarina</taxon>
    </lineage>
</organism>
<dbReference type="STRING" id="1517416.IDAT_12470"/>
<comment type="caution">
    <text evidence="6">The sequence shown here is derived from an EMBL/GenBank/DDBJ whole genome shotgun (WGS) entry which is preliminary data.</text>
</comment>
<dbReference type="OrthoDB" id="5555605at2"/>
<reference evidence="6 7" key="1">
    <citation type="submission" date="2014-06" db="EMBL/GenBank/DDBJ databases">
        <title>Draft genome sequence of Idiomarina sp. MCCC 1A10513.</title>
        <authorList>
            <person name="Du J."/>
            <person name="Lai Q."/>
            <person name="Shao Z."/>
        </authorList>
    </citation>
    <scope>NUCLEOTIDE SEQUENCE [LARGE SCALE GENOMIC DNA]</scope>
    <source>
        <strain evidence="6 7">MCCC 1A10513</strain>
    </source>
</reference>
<gene>
    <name evidence="6" type="ORF">IDAT_12470</name>
</gene>
<dbReference type="AlphaFoldDB" id="A0A094J5M7"/>
<dbReference type="GO" id="GO:0005886">
    <property type="term" value="C:plasma membrane"/>
    <property type="evidence" value="ECO:0007669"/>
    <property type="project" value="InterPro"/>
</dbReference>
<keyword evidence="7" id="KW-1185">Reference proteome</keyword>
<keyword evidence="4" id="KW-0472">Membrane</keyword>
<evidence type="ECO:0000256" key="4">
    <source>
        <dbReference type="ARBA" id="ARBA00023136"/>
    </source>
</evidence>
<dbReference type="EMBL" id="JPIN01000016">
    <property type="protein sequence ID" value="KFZ27836.1"/>
    <property type="molecule type" value="Genomic_DNA"/>
</dbReference>
<dbReference type="RefSeq" id="WP_034734179.1">
    <property type="nucleotide sequence ID" value="NZ_JPIN01000016.1"/>
</dbReference>
<accession>A0A094J5M7</accession>
<evidence type="ECO:0000313" key="7">
    <source>
        <dbReference type="Proteomes" id="UP000053718"/>
    </source>
</evidence>